<evidence type="ECO:0000256" key="6">
    <source>
        <dbReference type="ARBA" id="ARBA00023136"/>
    </source>
</evidence>
<feature type="domain" description="Trichome birefringence-like N-terminal" evidence="9">
    <location>
        <begin position="61"/>
        <end position="113"/>
    </location>
</feature>
<dbReference type="EMBL" id="JAYMYQ010000011">
    <property type="protein sequence ID" value="KAK7306544.1"/>
    <property type="molecule type" value="Genomic_DNA"/>
</dbReference>
<accession>A0AAN9PQE7</accession>
<feature type="transmembrane region" description="Helical" evidence="7">
    <location>
        <begin position="21"/>
        <end position="39"/>
    </location>
</feature>
<evidence type="ECO:0000259" key="9">
    <source>
        <dbReference type="Pfam" id="PF14416"/>
    </source>
</evidence>
<keyword evidence="6 7" id="KW-0472">Membrane</keyword>
<keyword evidence="11" id="KW-1185">Reference proteome</keyword>
<sequence>MKTNCKEMFNCKYAGNQIPKGAFLLPLTLLLIVVLLPLIRSLIQSSSKIYASNMETPERRSCNIFSGYWAPYPKELYYYNETCPFILEQLNCIKSGRPDRDFLKLRWKPHDCELPLFDAIQFLKLVRGKSMAFVGDSIGRNQLQSLLCLINAVAQPEDITEKYTSHNDIFFRWWFSADYNFTVATLWSPFLVKFIDSDVSGRAFDSATKLYLDEADRAWSSKIENFDYVIFSTGQWFFRPLTFYENGEIVGCQKCENTTELNYYGYRKAFRTAFRTMRNLKGFRGLTFLVTQSPGHFENGLWNEGGTCNRTNPFTMEERQVYQNGDIVDAVYQIQVEEFAAAEKEARKKGMHFGLIDITNAMAMRPDAHPSRYRGVGNNNVTINDCVHWCLPGPVNTWNEILLYMMKLL</sequence>
<evidence type="ECO:0000256" key="5">
    <source>
        <dbReference type="ARBA" id="ARBA00022989"/>
    </source>
</evidence>
<protein>
    <recommendedName>
        <fullName evidence="12">Trichome birefringence-like N-terminal domain-containing protein</fullName>
    </recommendedName>
</protein>
<reference evidence="10 11" key="1">
    <citation type="submission" date="2024-01" db="EMBL/GenBank/DDBJ databases">
        <title>The genomes of 5 underutilized Papilionoideae crops provide insights into root nodulation and disease resistanc.</title>
        <authorList>
            <person name="Jiang F."/>
        </authorList>
    </citation>
    <scope>NUCLEOTIDE SEQUENCE [LARGE SCALE GENOMIC DNA]</scope>
    <source>
        <strain evidence="10">LVBAO_FW01</strain>
        <tissue evidence="10">Leaves</tissue>
    </source>
</reference>
<dbReference type="PANTHER" id="PTHR32285:SF250">
    <property type="entry name" value="PMR5_CAS1P GDSL_SGNH-LIKE ACYL-ESTERASE FAMILY PROTEIN"/>
    <property type="match status" value="1"/>
</dbReference>
<dbReference type="Proteomes" id="UP001367508">
    <property type="component" value="Unassembled WGS sequence"/>
</dbReference>
<evidence type="ECO:0008006" key="12">
    <source>
        <dbReference type="Google" id="ProtNLM"/>
    </source>
</evidence>
<evidence type="ECO:0000313" key="10">
    <source>
        <dbReference type="EMBL" id="KAK7306544.1"/>
    </source>
</evidence>
<dbReference type="InterPro" id="IPR025846">
    <property type="entry name" value="TBL_N"/>
</dbReference>
<dbReference type="GO" id="GO:0016413">
    <property type="term" value="F:O-acetyltransferase activity"/>
    <property type="evidence" value="ECO:0007669"/>
    <property type="project" value="InterPro"/>
</dbReference>
<organism evidence="10 11">
    <name type="scientific">Canavalia gladiata</name>
    <name type="common">Sword bean</name>
    <name type="synonym">Dolichos gladiatus</name>
    <dbReference type="NCBI Taxonomy" id="3824"/>
    <lineage>
        <taxon>Eukaryota</taxon>
        <taxon>Viridiplantae</taxon>
        <taxon>Streptophyta</taxon>
        <taxon>Embryophyta</taxon>
        <taxon>Tracheophyta</taxon>
        <taxon>Spermatophyta</taxon>
        <taxon>Magnoliopsida</taxon>
        <taxon>eudicotyledons</taxon>
        <taxon>Gunneridae</taxon>
        <taxon>Pentapetalae</taxon>
        <taxon>rosids</taxon>
        <taxon>fabids</taxon>
        <taxon>Fabales</taxon>
        <taxon>Fabaceae</taxon>
        <taxon>Papilionoideae</taxon>
        <taxon>50 kb inversion clade</taxon>
        <taxon>NPAAA clade</taxon>
        <taxon>indigoferoid/millettioid clade</taxon>
        <taxon>Phaseoleae</taxon>
        <taxon>Canavalia</taxon>
    </lineage>
</organism>
<dbReference type="AlphaFoldDB" id="A0AAN9PQE7"/>
<comment type="similarity">
    <text evidence="2">Belongs to the PC-esterase family. TBL subfamily.</text>
</comment>
<evidence type="ECO:0000259" key="8">
    <source>
        <dbReference type="Pfam" id="PF13839"/>
    </source>
</evidence>
<dbReference type="GO" id="GO:0005794">
    <property type="term" value="C:Golgi apparatus"/>
    <property type="evidence" value="ECO:0007669"/>
    <property type="project" value="TreeGrafter"/>
</dbReference>
<keyword evidence="3 7" id="KW-0812">Transmembrane</keyword>
<dbReference type="InterPro" id="IPR026057">
    <property type="entry name" value="TBL_C"/>
</dbReference>
<comment type="subcellular location">
    <subcellularLocation>
        <location evidence="1">Membrane</location>
        <topology evidence="1">Single-pass membrane protein</topology>
    </subcellularLocation>
</comment>
<evidence type="ECO:0000256" key="1">
    <source>
        <dbReference type="ARBA" id="ARBA00004167"/>
    </source>
</evidence>
<proteinExistence type="inferred from homology"/>
<gene>
    <name evidence="10" type="ORF">VNO77_44491</name>
</gene>
<comment type="caution">
    <text evidence="10">The sequence shown here is derived from an EMBL/GenBank/DDBJ whole genome shotgun (WGS) entry which is preliminary data.</text>
</comment>
<keyword evidence="4" id="KW-0735">Signal-anchor</keyword>
<dbReference type="Pfam" id="PF14416">
    <property type="entry name" value="PMR5N"/>
    <property type="match status" value="1"/>
</dbReference>
<dbReference type="InterPro" id="IPR029962">
    <property type="entry name" value="TBL"/>
</dbReference>
<dbReference type="PANTHER" id="PTHR32285">
    <property type="entry name" value="PROTEIN TRICHOME BIREFRINGENCE-LIKE 9-RELATED"/>
    <property type="match status" value="1"/>
</dbReference>
<dbReference type="Pfam" id="PF13839">
    <property type="entry name" value="PC-Esterase"/>
    <property type="match status" value="1"/>
</dbReference>
<dbReference type="GO" id="GO:0016020">
    <property type="term" value="C:membrane"/>
    <property type="evidence" value="ECO:0007669"/>
    <property type="project" value="UniProtKB-SubCell"/>
</dbReference>
<evidence type="ECO:0000256" key="4">
    <source>
        <dbReference type="ARBA" id="ARBA00022968"/>
    </source>
</evidence>
<name>A0AAN9PQE7_CANGL</name>
<evidence type="ECO:0000256" key="7">
    <source>
        <dbReference type="SAM" id="Phobius"/>
    </source>
</evidence>
<evidence type="ECO:0000256" key="3">
    <source>
        <dbReference type="ARBA" id="ARBA00022692"/>
    </source>
</evidence>
<evidence type="ECO:0000313" key="11">
    <source>
        <dbReference type="Proteomes" id="UP001367508"/>
    </source>
</evidence>
<evidence type="ECO:0000256" key="2">
    <source>
        <dbReference type="ARBA" id="ARBA00007727"/>
    </source>
</evidence>
<feature type="domain" description="Trichome birefringence-like C-terminal" evidence="8">
    <location>
        <begin position="114"/>
        <end position="404"/>
    </location>
</feature>
<keyword evidence="5 7" id="KW-1133">Transmembrane helix</keyword>